<dbReference type="AlphaFoldDB" id="A0A7U3Q0Z2"/>
<feature type="compositionally biased region" description="Basic residues" evidence="10">
    <location>
        <begin position="38"/>
        <end position="55"/>
    </location>
</feature>
<comment type="similarity">
    <text evidence="8 9">Belongs to the eukaryotic ribosomal protein eS32 family.</text>
</comment>
<dbReference type="Pfam" id="PF05162">
    <property type="entry name" value="Ribosomal_L41"/>
    <property type="match status" value="1"/>
</dbReference>
<dbReference type="InterPro" id="IPR007836">
    <property type="entry name" value="Ribosomal_eS32"/>
</dbReference>
<evidence type="ECO:0000256" key="10">
    <source>
        <dbReference type="SAM" id="MobiDB-lite"/>
    </source>
</evidence>
<dbReference type="GO" id="GO:1990904">
    <property type="term" value="C:ribonucleoprotein complex"/>
    <property type="evidence" value="ECO:0007669"/>
    <property type="project" value="UniProtKB-KW"/>
</dbReference>
<dbReference type="Proteomes" id="UP000594364">
    <property type="component" value="Chromosome 5"/>
</dbReference>
<protein>
    <recommendedName>
        <fullName evidence="9">60S ribosomal protein L41</fullName>
    </recommendedName>
</protein>
<gene>
    <name evidence="11" type="ORF">C2857_004791</name>
</gene>
<evidence type="ECO:0000256" key="7">
    <source>
        <dbReference type="ARBA" id="ARBA00023274"/>
    </source>
</evidence>
<dbReference type="GO" id="GO:0006412">
    <property type="term" value="P:translation"/>
    <property type="evidence" value="ECO:0007669"/>
    <property type="project" value="InterPro"/>
</dbReference>
<evidence type="ECO:0000256" key="4">
    <source>
        <dbReference type="ARBA" id="ARBA00022980"/>
    </source>
</evidence>
<organism evidence="11 12">
    <name type="scientific">Epichloe festucae (strain Fl1)</name>
    <dbReference type="NCBI Taxonomy" id="877507"/>
    <lineage>
        <taxon>Eukaryota</taxon>
        <taxon>Fungi</taxon>
        <taxon>Dikarya</taxon>
        <taxon>Ascomycota</taxon>
        <taxon>Pezizomycotina</taxon>
        <taxon>Sordariomycetes</taxon>
        <taxon>Hypocreomycetidae</taxon>
        <taxon>Hypocreales</taxon>
        <taxon>Clavicipitaceae</taxon>
        <taxon>Epichloe</taxon>
    </lineage>
</organism>
<dbReference type="GO" id="GO:0005730">
    <property type="term" value="C:nucleolus"/>
    <property type="evidence" value="ECO:0007669"/>
    <property type="project" value="UniProtKB-SubCell"/>
</dbReference>
<dbReference type="EMBL" id="CP031389">
    <property type="protein sequence ID" value="QPH12576.1"/>
    <property type="molecule type" value="Genomic_DNA"/>
</dbReference>
<comment type="similarity">
    <text evidence="2">Belongs to the eukaryotic RPA49/POLR1E RNA polymerase subunit family.</text>
</comment>
<comment type="subcellular location">
    <subcellularLocation>
        <location evidence="1">Nucleus</location>
        <location evidence="1">Nucleolus</location>
    </subcellularLocation>
</comment>
<name>A0A7U3Q0Z2_EPIFF</name>
<evidence type="ECO:0000256" key="9">
    <source>
        <dbReference type="RuleBase" id="RU368055"/>
    </source>
</evidence>
<dbReference type="GO" id="GO:0003677">
    <property type="term" value="F:DNA binding"/>
    <property type="evidence" value="ECO:0007669"/>
    <property type="project" value="InterPro"/>
</dbReference>
<dbReference type="InterPro" id="IPR009668">
    <property type="entry name" value="RNA_pol-assoc_fac_A49-like"/>
</dbReference>
<feature type="region of interest" description="Disordered" evidence="10">
    <location>
        <begin position="38"/>
        <end position="79"/>
    </location>
</feature>
<dbReference type="GO" id="GO:0005840">
    <property type="term" value="C:ribosome"/>
    <property type="evidence" value="ECO:0007669"/>
    <property type="project" value="UniProtKB-KW"/>
</dbReference>
<keyword evidence="4 9" id="KW-0689">Ribosomal protein</keyword>
<dbReference type="GO" id="GO:0006351">
    <property type="term" value="P:DNA-templated transcription"/>
    <property type="evidence" value="ECO:0007669"/>
    <property type="project" value="InterPro"/>
</dbReference>
<proteinExistence type="inferred from homology"/>
<feature type="compositionally biased region" description="Basic and acidic residues" evidence="10">
    <location>
        <begin position="56"/>
        <end position="73"/>
    </location>
</feature>
<dbReference type="PANTHER" id="PTHR14440">
    <property type="entry name" value="DNA-DIRECTED RNA POLYMERASE I SUBUNIT RPA49"/>
    <property type="match status" value="1"/>
</dbReference>
<keyword evidence="6" id="KW-0539">Nucleus</keyword>
<evidence type="ECO:0000313" key="11">
    <source>
        <dbReference type="EMBL" id="QPH12576.1"/>
    </source>
</evidence>
<keyword evidence="12" id="KW-1185">Reference proteome</keyword>
<keyword evidence="5" id="KW-0804">Transcription</keyword>
<reference evidence="11 12" key="1">
    <citation type="journal article" date="2018" name="PLoS Genet.">
        <title>Repeat elements organise 3D genome structure and mediate transcription in the filamentous fungus Epichloe festucae.</title>
        <authorList>
            <person name="Winter D.J."/>
            <person name="Ganley A.R.D."/>
            <person name="Young C.A."/>
            <person name="Liachko I."/>
            <person name="Schardl C.L."/>
            <person name="Dupont P.Y."/>
            <person name="Berry D."/>
            <person name="Ram A."/>
            <person name="Scott B."/>
            <person name="Cox M.P."/>
        </authorList>
    </citation>
    <scope>NUCLEOTIDE SEQUENCE [LARGE SCALE GENOMIC DNA]</scope>
    <source>
        <strain evidence="11 12">Fl1</strain>
    </source>
</reference>
<evidence type="ECO:0000256" key="3">
    <source>
        <dbReference type="ARBA" id="ARBA00022478"/>
    </source>
</evidence>
<evidence type="ECO:0000256" key="8">
    <source>
        <dbReference type="ARBA" id="ARBA00043969"/>
    </source>
</evidence>
<evidence type="ECO:0000256" key="6">
    <source>
        <dbReference type="ARBA" id="ARBA00023242"/>
    </source>
</evidence>
<accession>A0A7U3Q0Z2</accession>
<sequence>MGTLFNLLNFPRSLFPLHFIQARFSSTNQSVKMRAKWRKKRVRRLKRKRRKMRARSMKENDLKKRKRDSESSAKPKKKVVLDVPPSTVAVSSVLRPKFCPPVIATTPGIEISQKMAFHPYQPRDSPKTKSKNGFTKELLLHSRTHQTLDYMAREEEPRGSARLLNHFVGVYDPKNGKLDVVEAKRMVVRGLVRAKQVAEISTSESEIDKSMMERRIDLGQTFGTKKAKKAIREKALNAIAPQRKPGDAPAEINPAGKAVLESVGQITTQMSTKEQLQAEVDEAKPVPKANLDAQDIQDVYDPNSIIGADILNLVPIREWQERAQHKEGIQTVSRFVAARVNAIATNNDAITRLRVLRYFNFVLTFYLSTTPGKQRNTRKVPPRDKLRELLSPAPEAVVENIRRKFSDAGVLRKFHMDLLKAHCCAFACIVDNFEVDTQNLRDDLRLDQNGINNYFHEIGCRNNSTTS</sequence>
<evidence type="ECO:0000256" key="2">
    <source>
        <dbReference type="ARBA" id="ARBA00009430"/>
    </source>
</evidence>
<dbReference type="GO" id="GO:0003735">
    <property type="term" value="F:structural constituent of ribosome"/>
    <property type="evidence" value="ECO:0007669"/>
    <property type="project" value="UniProtKB-UniRule"/>
</dbReference>
<keyword evidence="3" id="KW-0240">DNA-directed RNA polymerase</keyword>
<dbReference type="Pfam" id="PF06870">
    <property type="entry name" value="RNA_pol_I_A49"/>
    <property type="match status" value="1"/>
</dbReference>
<evidence type="ECO:0000256" key="1">
    <source>
        <dbReference type="ARBA" id="ARBA00004604"/>
    </source>
</evidence>
<evidence type="ECO:0000313" key="12">
    <source>
        <dbReference type="Proteomes" id="UP000594364"/>
    </source>
</evidence>
<dbReference type="OrthoDB" id="532500at2759"/>
<dbReference type="GO" id="GO:0000428">
    <property type="term" value="C:DNA-directed RNA polymerase complex"/>
    <property type="evidence" value="ECO:0007669"/>
    <property type="project" value="UniProtKB-KW"/>
</dbReference>
<keyword evidence="7 9" id="KW-0687">Ribonucleoprotein</keyword>
<evidence type="ECO:0000256" key="5">
    <source>
        <dbReference type="ARBA" id="ARBA00023163"/>
    </source>
</evidence>
<comment type="subunit">
    <text evidence="9">Component of the large ribosomal subunit.</text>
</comment>